<sequence length="1138" mass="125006">MPLIVDSVKRDLTAVVEWGRQKMQEGDYEKASQHFCMALELRPGFLQALVSRGYCYLALGDEERAQRDFADVIQKDASFNRNVYVLIALSLKRAGDLHSAIRYLNRCLSHFPNFKPALLARGELCLKVQDFERARADFRQVLQDEPVHLVARRGLADSLRGLGNCTEALRQYSRAISDTSQAMERQSREEEERRSEDPEGDGDCGEGEGDGREDTVQEPLAEQDGFPDERSGSNRSFNEQSGQRQDDQLMADEPEQLRAFLVELLMRRALLLRLMGNLDGAGSDFADVLELEPEEGLALFWHGKILLEQQRHQEAGSYLQASIQYHEPTQMAAHAILGALLMIRADPDFGLAQRHLKEAARLAPESQPVRITLWICSAAVALSSKSRDPNKALGLLDRALAALEADARSDRDTSGCRSARATCSHAAGSGISAAAALSARSRSAEEARWLATRALVKSQQALAKGDDLEQALQCRTFLQLVAREPSQRAASVPSLLFQLRVTAFCDLCRWEEALADCRQAMVVDPGDESTAFTMYVASGILKFQDLKFEAAIGCFTKAIRMQPVNMQARLHRAIALSCAAWARGMEGSAQETARVVQLLADAVQDLEAVEQQAMISGITSPIGAGHLRAACLCSLGRPDDAWEALCDSGRRCAGRRSNLEGHDPCAPRQRALEAEVLVLLKRYSEAIEACSAVLALNSRGHADARLMRGWCLSEIGEVEAAFEDIVAAVSLAPERADVHEVYGDICLQYGRLSEAYHAFGNAMKLSEPMAARLCFKRALAQLRVGNLGGAEHELSRAVKRSRSMPSAVRAKDGVGVLSAMLKCEWRHAHVRLNMMIHQSCGLMSASSTAADGLPVIFLPHELMVYRGAASLYLGDTSTAIQDFAAALELARHLFQDEANWETAELPEEAASREGLLCFECECTFNLALCQVRARDYVAALASIEKLCDRLEDLPGFGSGAYGLSWFLAGICHLALDAPGSSETNAKEAFSRSYSYDAAYVDDFLSRHGSQQSSVEVPDDRVRPVGSCPPISREGGDVPTVVCCMQPQTEREPDPDGPDARGTQSSGRSRRLLSPLPPIRLKVRDVTIWARPSVSWPFVRPSGWKPPTSLARLDFLQQRDPLSMAGHERSSENPEDGEF</sequence>
<accession>A0AA36MIM7</accession>
<feature type="region of interest" description="Disordered" evidence="4">
    <location>
        <begin position="1010"/>
        <end position="1033"/>
    </location>
</feature>
<feature type="compositionally biased region" description="Acidic residues" evidence="4">
    <location>
        <begin position="198"/>
        <end position="208"/>
    </location>
</feature>
<dbReference type="EMBL" id="CAUJNA010000206">
    <property type="protein sequence ID" value="CAJ1373649.1"/>
    <property type="molecule type" value="Genomic_DNA"/>
</dbReference>
<comment type="caution">
    <text evidence="5">The sequence shown here is derived from an EMBL/GenBank/DDBJ whole genome shotgun (WGS) entry which is preliminary data.</text>
</comment>
<keyword evidence="2 3" id="KW-0802">TPR repeat</keyword>
<dbReference type="InterPro" id="IPR050498">
    <property type="entry name" value="Ycf3"/>
</dbReference>
<dbReference type="SUPFAM" id="SSF48452">
    <property type="entry name" value="TPR-like"/>
    <property type="match status" value="3"/>
</dbReference>
<keyword evidence="1" id="KW-0677">Repeat</keyword>
<dbReference type="Proteomes" id="UP001178507">
    <property type="component" value="Unassembled WGS sequence"/>
</dbReference>
<dbReference type="SMART" id="SM00028">
    <property type="entry name" value="TPR"/>
    <property type="match status" value="14"/>
</dbReference>
<dbReference type="Pfam" id="PF13174">
    <property type="entry name" value="TPR_6"/>
    <property type="match status" value="2"/>
</dbReference>
<dbReference type="PANTHER" id="PTHR44858">
    <property type="entry name" value="TETRATRICOPEPTIDE REPEAT PROTEIN 6"/>
    <property type="match status" value="1"/>
</dbReference>
<feature type="region of interest" description="Disordered" evidence="4">
    <location>
        <begin position="1046"/>
        <end position="1072"/>
    </location>
</feature>
<dbReference type="PROSITE" id="PS50005">
    <property type="entry name" value="TPR"/>
    <property type="match status" value="2"/>
</dbReference>
<reference evidence="5" key="1">
    <citation type="submission" date="2023-08" db="EMBL/GenBank/DDBJ databases">
        <authorList>
            <person name="Chen Y."/>
            <person name="Shah S."/>
            <person name="Dougan E. K."/>
            <person name="Thang M."/>
            <person name="Chan C."/>
        </authorList>
    </citation>
    <scope>NUCLEOTIDE SEQUENCE</scope>
</reference>
<feature type="repeat" description="TPR" evidence="3">
    <location>
        <begin position="12"/>
        <end position="45"/>
    </location>
</feature>
<proteinExistence type="predicted"/>
<feature type="repeat" description="TPR" evidence="3">
    <location>
        <begin position="532"/>
        <end position="565"/>
    </location>
</feature>
<feature type="region of interest" description="Disordered" evidence="4">
    <location>
        <begin position="176"/>
        <end position="248"/>
    </location>
</feature>
<dbReference type="Pfam" id="PF13432">
    <property type="entry name" value="TPR_16"/>
    <property type="match status" value="2"/>
</dbReference>
<dbReference type="Gene3D" id="1.25.40.10">
    <property type="entry name" value="Tetratricopeptide repeat domain"/>
    <property type="match status" value="4"/>
</dbReference>
<feature type="compositionally biased region" description="Basic and acidic residues" evidence="4">
    <location>
        <begin position="185"/>
        <end position="197"/>
    </location>
</feature>
<feature type="compositionally biased region" description="Polar residues" evidence="4">
    <location>
        <begin position="233"/>
        <end position="243"/>
    </location>
</feature>
<evidence type="ECO:0000256" key="2">
    <source>
        <dbReference type="ARBA" id="ARBA00022803"/>
    </source>
</evidence>
<evidence type="ECO:0000313" key="6">
    <source>
        <dbReference type="Proteomes" id="UP001178507"/>
    </source>
</evidence>
<dbReference type="InterPro" id="IPR011990">
    <property type="entry name" value="TPR-like_helical_dom_sf"/>
</dbReference>
<protein>
    <submittedName>
        <fullName evidence="5">Uncharacterized protein</fullName>
    </submittedName>
</protein>
<feature type="region of interest" description="Disordered" evidence="4">
    <location>
        <begin position="1118"/>
        <end position="1138"/>
    </location>
</feature>
<dbReference type="AlphaFoldDB" id="A0AA36MIM7"/>
<evidence type="ECO:0000313" key="5">
    <source>
        <dbReference type="EMBL" id="CAJ1373649.1"/>
    </source>
</evidence>
<evidence type="ECO:0000256" key="1">
    <source>
        <dbReference type="ARBA" id="ARBA00022737"/>
    </source>
</evidence>
<evidence type="ECO:0000256" key="4">
    <source>
        <dbReference type="SAM" id="MobiDB-lite"/>
    </source>
</evidence>
<name>A0AA36MIM7_9DINO</name>
<evidence type="ECO:0000256" key="3">
    <source>
        <dbReference type="PROSITE-ProRule" id="PRU00339"/>
    </source>
</evidence>
<keyword evidence="6" id="KW-1185">Reference proteome</keyword>
<gene>
    <name evidence="5" type="ORF">EVOR1521_LOCUS3406</name>
</gene>
<dbReference type="InterPro" id="IPR019734">
    <property type="entry name" value="TPR_rpt"/>
</dbReference>
<dbReference type="PANTHER" id="PTHR44858:SF20">
    <property type="entry name" value="SHSP DOMAIN-CONTAINING PROTEIN"/>
    <property type="match status" value="1"/>
</dbReference>
<organism evidence="5 6">
    <name type="scientific">Effrenium voratum</name>
    <dbReference type="NCBI Taxonomy" id="2562239"/>
    <lineage>
        <taxon>Eukaryota</taxon>
        <taxon>Sar</taxon>
        <taxon>Alveolata</taxon>
        <taxon>Dinophyceae</taxon>
        <taxon>Suessiales</taxon>
        <taxon>Symbiodiniaceae</taxon>
        <taxon>Effrenium</taxon>
    </lineage>
</organism>